<comment type="similarity">
    <text evidence="2">Belongs to the RecN family.</text>
</comment>
<keyword evidence="12" id="KW-1185">Reference proteome</keyword>
<evidence type="ECO:0000256" key="3">
    <source>
        <dbReference type="ARBA" id="ARBA00021315"/>
    </source>
</evidence>
<keyword evidence="5" id="KW-0227">DNA damage</keyword>
<evidence type="ECO:0000313" key="12">
    <source>
        <dbReference type="Proteomes" id="UP000076962"/>
    </source>
</evidence>
<dbReference type="AlphaFoldDB" id="A0A176S489"/>
<comment type="caution">
    <text evidence="11">The sequence shown here is derived from an EMBL/GenBank/DDBJ whole genome shotgun (WGS) entry which is preliminary data.</text>
</comment>
<dbReference type="PANTHER" id="PTHR11059">
    <property type="entry name" value="DNA REPAIR PROTEIN RECN"/>
    <property type="match status" value="1"/>
</dbReference>
<evidence type="ECO:0000256" key="4">
    <source>
        <dbReference type="ARBA" id="ARBA00022741"/>
    </source>
</evidence>
<keyword evidence="7" id="KW-0234">DNA repair</keyword>
<dbReference type="Proteomes" id="UP000076962">
    <property type="component" value="Unassembled WGS sequence"/>
</dbReference>
<evidence type="ECO:0000256" key="8">
    <source>
        <dbReference type="ARBA" id="ARBA00033408"/>
    </source>
</evidence>
<comment type="function">
    <text evidence="1">May be involved in recombinational repair of damaged DNA.</text>
</comment>
<dbReference type="GO" id="GO:0005524">
    <property type="term" value="F:ATP binding"/>
    <property type="evidence" value="ECO:0007669"/>
    <property type="project" value="UniProtKB-KW"/>
</dbReference>
<evidence type="ECO:0000256" key="6">
    <source>
        <dbReference type="ARBA" id="ARBA00022840"/>
    </source>
</evidence>
<proteinExistence type="inferred from homology"/>
<evidence type="ECO:0000256" key="9">
    <source>
        <dbReference type="SAM" id="Coils"/>
    </source>
</evidence>
<accession>A0A176S489</accession>
<feature type="non-terminal residue" evidence="11">
    <location>
        <position position="383"/>
    </location>
</feature>
<evidence type="ECO:0000256" key="5">
    <source>
        <dbReference type="ARBA" id="ARBA00022763"/>
    </source>
</evidence>
<keyword evidence="4" id="KW-0547">Nucleotide-binding</keyword>
<name>A0A176S489_9GAMM</name>
<gene>
    <name evidence="11" type="ORF">THIOM_001355</name>
</gene>
<dbReference type="GO" id="GO:0006310">
    <property type="term" value="P:DNA recombination"/>
    <property type="evidence" value="ECO:0007669"/>
    <property type="project" value="InterPro"/>
</dbReference>
<dbReference type="GO" id="GO:0009432">
    <property type="term" value="P:SOS response"/>
    <property type="evidence" value="ECO:0007669"/>
    <property type="project" value="TreeGrafter"/>
</dbReference>
<dbReference type="Gene3D" id="3.40.50.300">
    <property type="entry name" value="P-loop containing nucleotide triphosphate hydrolases"/>
    <property type="match status" value="2"/>
</dbReference>
<keyword evidence="9" id="KW-0175">Coiled coil</keyword>
<evidence type="ECO:0000313" key="11">
    <source>
        <dbReference type="EMBL" id="OAD22830.1"/>
    </source>
</evidence>
<dbReference type="InterPro" id="IPR004604">
    <property type="entry name" value="DNA_recomb/repair_RecN"/>
</dbReference>
<dbReference type="InterPro" id="IPR027417">
    <property type="entry name" value="P-loop_NTPase"/>
</dbReference>
<dbReference type="PANTHER" id="PTHR11059:SF0">
    <property type="entry name" value="DNA REPAIR PROTEIN RECN"/>
    <property type="match status" value="1"/>
</dbReference>
<dbReference type="GO" id="GO:0043590">
    <property type="term" value="C:bacterial nucleoid"/>
    <property type="evidence" value="ECO:0007669"/>
    <property type="project" value="TreeGrafter"/>
</dbReference>
<organism evidence="11 12">
    <name type="scientific">Candidatus Thiomargarita nelsonii</name>
    <dbReference type="NCBI Taxonomy" id="1003181"/>
    <lineage>
        <taxon>Bacteria</taxon>
        <taxon>Pseudomonadati</taxon>
        <taxon>Pseudomonadota</taxon>
        <taxon>Gammaproteobacteria</taxon>
        <taxon>Thiotrichales</taxon>
        <taxon>Thiotrichaceae</taxon>
        <taxon>Thiomargarita</taxon>
    </lineage>
</organism>
<protein>
    <recommendedName>
        <fullName evidence="3">DNA repair protein RecN</fullName>
    </recommendedName>
    <alternativeName>
        <fullName evidence="8">Recombination protein N</fullName>
    </alternativeName>
</protein>
<feature type="region of interest" description="Disordered" evidence="10">
    <location>
        <begin position="363"/>
        <end position="383"/>
    </location>
</feature>
<dbReference type="EMBL" id="LUTY01000717">
    <property type="protein sequence ID" value="OAD22830.1"/>
    <property type="molecule type" value="Genomic_DNA"/>
</dbReference>
<keyword evidence="6" id="KW-0067">ATP-binding</keyword>
<feature type="non-terminal residue" evidence="11">
    <location>
        <position position="1"/>
    </location>
</feature>
<dbReference type="SUPFAM" id="SSF52540">
    <property type="entry name" value="P-loop containing nucleoside triphosphate hydrolases"/>
    <property type="match status" value="1"/>
</dbReference>
<reference evidence="11 12" key="1">
    <citation type="submission" date="2016-05" db="EMBL/GenBank/DDBJ databases">
        <title>Single-cell genome of chain-forming Candidatus Thiomargarita nelsonii and comparison to other large sulfur-oxidizing bacteria.</title>
        <authorList>
            <person name="Winkel M."/>
            <person name="Salman V."/>
            <person name="Woyke T."/>
            <person name="Schulz-Vogt H."/>
            <person name="Richter M."/>
            <person name="Flood B."/>
            <person name="Bailey J."/>
            <person name="Amann R."/>
            <person name="Mussmann M."/>
        </authorList>
    </citation>
    <scope>NUCLEOTIDE SEQUENCE [LARGE SCALE GENOMIC DNA]</scope>
    <source>
        <strain evidence="11 12">THI036</strain>
    </source>
</reference>
<evidence type="ECO:0000256" key="1">
    <source>
        <dbReference type="ARBA" id="ARBA00003618"/>
    </source>
</evidence>
<evidence type="ECO:0000256" key="2">
    <source>
        <dbReference type="ARBA" id="ARBA00009441"/>
    </source>
</evidence>
<sequence length="383" mass="43533">SIVRQGCETAQVNAVFTLPSTALTWLQQENLNHGDECIVRRVINHNGRSRGYINDQPVSMQTLRKLGEYLIDIHGQHAHQSLLKNEQQRQLVDEMADDKSVLEQVMQIYQRWNSFKTALDALGGEDREAKIAFLRYQVEELEPFELTTEAIERLDKELHRLANAQKLLDNSQRALSLLDNDESGSTLSSLSQANHFLEEVQQHDSQLSNITTLLENAIIQTQEAVGELRHYLHHLDIDSARLEEVQQQIATLQDIARKHRIRFADLPAHFEQMIQQLNELENYEENATRLEAQLAQALQDYRIAAEALHQQRLQTAQRLSQQICAEMHQLGMAGGRLEITVNADEDTLPTPTGTDRIEFLVTTNPGHPPKPLNKVASGGELSR</sequence>
<evidence type="ECO:0000256" key="7">
    <source>
        <dbReference type="ARBA" id="ARBA00023204"/>
    </source>
</evidence>
<feature type="coiled-coil region" evidence="9">
    <location>
        <begin position="242"/>
        <end position="307"/>
    </location>
</feature>
<evidence type="ECO:0000256" key="10">
    <source>
        <dbReference type="SAM" id="MobiDB-lite"/>
    </source>
</evidence>
<feature type="coiled-coil region" evidence="9">
    <location>
        <begin position="144"/>
        <end position="181"/>
    </location>
</feature>
<dbReference type="GO" id="GO:0006281">
    <property type="term" value="P:DNA repair"/>
    <property type="evidence" value="ECO:0007669"/>
    <property type="project" value="UniProtKB-KW"/>
</dbReference>